<comment type="subcellular location">
    <subcellularLocation>
        <location evidence="1">Cell envelope</location>
    </subcellularLocation>
</comment>
<name>A0A0G0CWF8_9BACT</name>
<proteinExistence type="inferred from homology"/>
<comment type="similarity">
    <text evidence="2">Belongs to the membrane fusion protein (MFP) (TC 8.A.1) family.</text>
</comment>
<comment type="caution">
    <text evidence="4">The sequence shown here is derived from an EMBL/GenBank/DDBJ whole genome shotgun (WGS) entry which is preliminary data.</text>
</comment>
<dbReference type="Proteomes" id="UP000033995">
    <property type="component" value="Unassembled WGS sequence"/>
</dbReference>
<dbReference type="PANTHER" id="PTHR32347">
    <property type="entry name" value="EFFLUX SYSTEM COMPONENT YKNX-RELATED"/>
    <property type="match status" value="1"/>
</dbReference>
<evidence type="ECO:0000256" key="1">
    <source>
        <dbReference type="ARBA" id="ARBA00004196"/>
    </source>
</evidence>
<evidence type="ECO:0000313" key="4">
    <source>
        <dbReference type="EMBL" id="KKP47727.1"/>
    </source>
</evidence>
<evidence type="ECO:0000256" key="3">
    <source>
        <dbReference type="ARBA" id="ARBA00023054"/>
    </source>
</evidence>
<organism evidence="4 5">
    <name type="scientific">Candidatus Woesebacteria bacterium GW2011_GWA2_33_28</name>
    <dbReference type="NCBI Taxonomy" id="1618561"/>
    <lineage>
        <taxon>Bacteria</taxon>
        <taxon>Candidatus Woeseibacteriota</taxon>
    </lineage>
</organism>
<sequence>MMKLIKKKWKLLSVLLIIAIIITFLISKKNNFSLKTATIQKGNISEELILSGDISASNYAKLAYETSGKVSYIGVKEGETVKKGKLLSKLDTTVLNSSYQIALSNLRIYDATAQNILDQVKNHSSDETYSQKDSRTTAEANKDKAYEAVISAKRNLDGASIYAPFNGIVTFVAHPFSGVFVSFGATEIEIIDPTTMYFSVLADQTEVTKLINGQKVQIVLDSFEDKTYEGKVYNISFVPKIGESGSVYSVKVLFSGVNLLDSKFKIAMTGDAKFVTSEKENAFYVPSNFVKQDKNGNFVKLNQKDKLYIKIGIESSDFTEIVGDIEEGLVVYD</sequence>
<dbReference type="NCBIfam" id="TIGR01730">
    <property type="entry name" value="RND_mfp"/>
    <property type="match status" value="1"/>
</dbReference>
<dbReference type="InterPro" id="IPR050465">
    <property type="entry name" value="UPF0194_transport"/>
</dbReference>
<evidence type="ECO:0000313" key="5">
    <source>
        <dbReference type="Proteomes" id="UP000033995"/>
    </source>
</evidence>
<reference evidence="4 5" key="1">
    <citation type="journal article" date="2015" name="Nature">
        <title>rRNA introns, odd ribosomes, and small enigmatic genomes across a large radiation of phyla.</title>
        <authorList>
            <person name="Brown C.T."/>
            <person name="Hug L.A."/>
            <person name="Thomas B.C."/>
            <person name="Sharon I."/>
            <person name="Castelle C.J."/>
            <person name="Singh A."/>
            <person name="Wilkins M.J."/>
            <person name="Williams K.H."/>
            <person name="Banfield J.F."/>
        </authorList>
    </citation>
    <scope>NUCLEOTIDE SEQUENCE [LARGE SCALE GENOMIC DNA]</scope>
</reference>
<dbReference type="GO" id="GO:0016020">
    <property type="term" value="C:membrane"/>
    <property type="evidence" value="ECO:0007669"/>
    <property type="project" value="InterPro"/>
</dbReference>
<evidence type="ECO:0000256" key="2">
    <source>
        <dbReference type="ARBA" id="ARBA00009477"/>
    </source>
</evidence>
<dbReference type="Gene3D" id="2.40.30.170">
    <property type="match status" value="1"/>
</dbReference>
<dbReference type="InterPro" id="IPR006143">
    <property type="entry name" value="RND_pump_MFP"/>
</dbReference>
<dbReference type="GO" id="GO:0030313">
    <property type="term" value="C:cell envelope"/>
    <property type="evidence" value="ECO:0007669"/>
    <property type="project" value="UniProtKB-SubCell"/>
</dbReference>
<dbReference type="SUPFAM" id="SSF111369">
    <property type="entry name" value="HlyD-like secretion proteins"/>
    <property type="match status" value="1"/>
</dbReference>
<keyword evidence="3" id="KW-0175">Coiled coil</keyword>
<dbReference type="GO" id="GO:0022857">
    <property type="term" value="F:transmembrane transporter activity"/>
    <property type="evidence" value="ECO:0007669"/>
    <property type="project" value="InterPro"/>
</dbReference>
<gene>
    <name evidence="4" type="ORF">UR38_C0003G0132</name>
</gene>
<dbReference type="Gene3D" id="2.40.50.100">
    <property type="match status" value="1"/>
</dbReference>
<protein>
    <submittedName>
        <fullName evidence="4">Secretion protein HlyD</fullName>
    </submittedName>
</protein>
<dbReference type="EMBL" id="LBOZ01000003">
    <property type="protein sequence ID" value="KKP47727.1"/>
    <property type="molecule type" value="Genomic_DNA"/>
</dbReference>
<accession>A0A0G0CWF8</accession>
<dbReference type="AlphaFoldDB" id="A0A0G0CWF8"/>